<name>A0ABR6BFK5_9PSEU</name>
<evidence type="ECO:0000313" key="2">
    <source>
        <dbReference type="Proteomes" id="UP000517916"/>
    </source>
</evidence>
<proteinExistence type="predicted"/>
<dbReference type="EMBL" id="JACJID010000002">
    <property type="protein sequence ID" value="MBA8925560.1"/>
    <property type="molecule type" value="Genomic_DNA"/>
</dbReference>
<comment type="caution">
    <text evidence="1">The sequence shown here is derived from an EMBL/GenBank/DDBJ whole genome shotgun (WGS) entry which is preliminary data.</text>
</comment>
<gene>
    <name evidence="1" type="ORF">BC739_002759</name>
</gene>
<evidence type="ECO:0000313" key="1">
    <source>
        <dbReference type="EMBL" id="MBA8925560.1"/>
    </source>
</evidence>
<sequence>MVVTADWEGIPAGTTWSFTSVTTALTDQAG</sequence>
<organism evidence="1 2">
    <name type="scientific">Kutzneria viridogrisea</name>
    <dbReference type="NCBI Taxonomy" id="47990"/>
    <lineage>
        <taxon>Bacteria</taxon>
        <taxon>Bacillati</taxon>
        <taxon>Actinomycetota</taxon>
        <taxon>Actinomycetes</taxon>
        <taxon>Pseudonocardiales</taxon>
        <taxon>Pseudonocardiaceae</taxon>
        <taxon>Kutzneria</taxon>
    </lineage>
</organism>
<accession>A0ABR6BFK5</accession>
<reference evidence="1 2" key="1">
    <citation type="submission" date="2020-08" db="EMBL/GenBank/DDBJ databases">
        <title>Genomic Encyclopedia of Archaeal and Bacterial Type Strains, Phase II (KMG-II): from individual species to whole genera.</title>
        <authorList>
            <person name="Goeker M."/>
        </authorList>
    </citation>
    <scope>NUCLEOTIDE SEQUENCE [LARGE SCALE GENOMIC DNA]</scope>
    <source>
        <strain evidence="1 2">DSM 43850</strain>
    </source>
</reference>
<dbReference type="Proteomes" id="UP000517916">
    <property type="component" value="Unassembled WGS sequence"/>
</dbReference>
<keyword evidence="2" id="KW-1185">Reference proteome</keyword>
<protein>
    <submittedName>
        <fullName evidence="1">Uncharacterized protein</fullName>
    </submittedName>
</protein>